<evidence type="ECO:0000313" key="2">
    <source>
        <dbReference type="EMBL" id="CAH1239172.1"/>
    </source>
</evidence>
<dbReference type="EMBL" id="OV696695">
    <property type="protein sequence ID" value="CAH1239172.1"/>
    <property type="molecule type" value="Genomic_DNA"/>
</dbReference>
<name>A0A8J9VF94_BRALA</name>
<dbReference type="OrthoDB" id="6101231at2759"/>
<dbReference type="GO" id="GO:0045735">
    <property type="term" value="F:nutrient reservoir activity"/>
    <property type="evidence" value="ECO:0007669"/>
    <property type="project" value="UniProtKB-KW"/>
</dbReference>
<sequence>MPLSPQVHVRVLNVSTDDHLCQLQIERFSQQANGWNDHSGHWNFSRWFSFLISRNGEVTEVFHPTDEDLEVLNIKKALVGTLSARLHASDKVLEKGRIWLYQLNETGHEGDHPSTYKVNPTPKGLVFHRTKHRHIVENAKVKDVKEITYSSELGIARTVLVDEAFAAPRETTKGFNPRAGLPGDPDKNRQLQGKAVDLPIMHANSSSKMTLVGMKQFADDVTPPSNLTKGSLIITQPKPPELDLEQIKAVLLGNLTCVRNHPRKEEPLQRQQCFLQLIALMDRLSKNDLGVLVYQYVKVSYSDSIEEENCNIMVDALGSLGSEAAQRLLTKTVLLAKGASGKLIQRMLISFVTITTPPVKDFVKALEELCFARRIQFEGDDGRLSASDTFPEILESEVDEAIHRLPKNKAAGADDIPAELLKTGNPTTSKLLPKLCSKIVSTGQRPSD</sequence>
<proteinExistence type="predicted"/>
<keyword evidence="3" id="KW-1185">Reference proteome</keyword>
<dbReference type="PANTHER" id="PTHR23345">
    <property type="entry name" value="VITELLOGENIN-RELATED"/>
    <property type="match status" value="1"/>
</dbReference>
<dbReference type="PANTHER" id="PTHR23345:SF15">
    <property type="entry name" value="VITELLOGENIN 1-RELATED"/>
    <property type="match status" value="1"/>
</dbReference>
<evidence type="ECO:0000313" key="3">
    <source>
        <dbReference type="Proteomes" id="UP000838412"/>
    </source>
</evidence>
<dbReference type="InterPro" id="IPR011030">
    <property type="entry name" value="Lipovitellin_superhlx_dom"/>
</dbReference>
<dbReference type="InterPro" id="IPR015816">
    <property type="entry name" value="Vitellinogen_b-sht_N"/>
</dbReference>
<dbReference type="GO" id="GO:0005319">
    <property type="term" value="F:lipid transporter activity"/>
    <property type="evidence" value="ECO:0007669"/>
    <property type="project" value="InterPro"/>
</dbReference>
<dbReference type="AlphaFoldDB" id="A0A8J9VF94"/>
<dbReference type="InterPro" id="IPR015819">
    <property type="entry name" value="Lipid_transp_b-sht_shell"/>
</dbReference>
<dbReference type="SUPFAM" id="SSF56968">
    <property type="entry name" value="Lipovitellin-phosvitin complex, beta-sheet shell regions"/>
    <property type="match status" value="1"/>
</dbReference>
<dbReference type="Gene3D" id="1.25.10.20">
    <property type="entry name" value="Vitellinogen, superhelical"/>
    <property type="match status" value="1"/>
</dbReference>
<dbReference type="Proteomes" id="UP000838412">
    <property type="component" value="Chromosome 10"/>
</dbReference>
<gene>
    <name evidence="2" type="primary">Hypp5746</name>
    <name evidence="2" type="ORF">BLAG_LOCUS3536</name>
</gene>
<protein>
    <submittedName>
        <fullName evidence="2">Hypp5746 protein</fullName>
    </submittedName>
</protein>
<organism evidence="2 3">
    <name type="scientific">Branchiostoma lanceolatum</name>
    <name type="common">Common lancelet</name>
    <name type="synonym">Amphioxus lanceolatum</name>
    <dbReference type="NCBI Taxonomy" id="7740"/>
    <lineage>
        <taxon>Eukaryota</taxon>
        <taxon>Metazoa</taxon>
        <taxon>Chordata</taxon>
        <taxon>Cephalochordata</taxon>
        <taxon>Leptocardii</taxon>
        <taxon>Amphioxiformes</taxon>
        <taxon>Branchiostomatidae</taxon>
        <taxon>Branchiostoma</taxon>
    </lineage>
</organism>
<evidence type="ECO:0000256" key="1">
    <source>
        <dbReference type="ARBA" id="ARBA00022761"/>
    </source>
</evidence>
<accession>A0A8J9VF94</accession>
<reference evidence="2" key="1">
    <citation type="submission" date="2022-01" db="EMBL/GenBank/DDBJ databases">
        <authorList>
            <person name="Braso-Vives M."/>
        </authorList>
    </citation>
    <scope>NUCLEOTIDE SEQUENCE</scope>
</reference>
<dbReference type="Gene3D" id="2.30.230.10">
    <property type="entry name" value="Lipovitellin, beta-sheet shell regions, chain A"/>
    <property type="match status" value="1"/>
</dbReference>
<keyword evidence="1" id="KW-0758">Storage protein</keyword>
<dbReference type="InterPro" id="IPR050733">
    <property type="entry name" value="Vitellogenin/Apolipophorin"/>
</dbReference>